<protein>
    <submittedName>
        <fullName evidence="1">Uncharacterized protein</fullName>
    </submittedName>
</protein>
<dbReference type="AlphaFoldDB" id="A0A0L8HNS1"/>
<gene>
    <name evidence="1" type="ORF">OCBIM_22010191mg</name>
</gene>
<accession>A0A0L8HNS1</accession>
<evidence type="ECO:0000313" key="1">
    <source>
        <dbReference type="EMBL" id="KOF90901.1"/>
    </source>
</evidence>
<proteinExistence type="predicted"/>
<dbReference type="EMBL" id="KQ417654">
    <property type="protein sequence ID" value="KOF90901.1"/>
    <property type="molecule type" value="Genomic_DNA"/>
</dbReference>
<reference evidence="1" key="1">
    <citation type="submission" date="2015-07" db="EMBL/GenBank/DDBJ databases">
        <title>MeaNS - Measles Nucleotide Surveillance Program.</title>
        <authorList>
            <person name="Tran T."/>
            <person name="Druce J."/>
        </authorList>
    </citation>
    <scope>NUCLEOTIDE SEQUENCE</scope>
    <source>
        <strain evidence="1">UCB-OBI-ISO-001</strain>
        <tissue evidence="1">Gonad</tissue>
    </source>
</reference>
<organism evidence="1">
    <name type="scientific">Octopus bimaculoides</name>
    <name type="common">California two-spotted octopus</name>
    <dbReference type="NCBI Taxonomy" id="37653"/>
    <lineage>
        <taxon>Eukaryota</taxon>
        <taxon>Metazoa</taxon>
        <taxon>Spiralia</taxon>
        <taxon>Lophotrochozoa</taxon>
        <taxon>Mollusca</taxon>
        <taxon>Cephalopoda</taxon>
        <taxon>Coleoidea</taxon>
        <taxon>Octopodiformes</taxon>
        <taxon>Octopoda</taxon>
        <taxon>Incirrata</taxon>
        <taxon>Octopodidae</taxon>
        <taxon>Octopus</taxon>
    </lineage>
</organism>
<name>A0A0L8HNS1_OCTBM</name>
<sequence length="33" mass="3641">MDYKVTFGGILTSNVMESIIILQVYLNTSECAS</sequence>